<feature type="compositionally biased region" description="Polar residues" evidence="1">
    <location>
        <begin position="1820"/>
        <end position="1834"/>
    </location>
</feature>
<proteinExistence type="predicted"/>
<evidence type="ECO:0000259" key="3">
    <source>
        <dbReference type="Pfam" id="PF20416"/>
    </source>
</evidence>
<dbReference type="Pfam" id="PF07539">
    <property type="entry name" value="UTP20_N"/>
    <property type="match status" value="1"/>
</dbReference>
<dbReference type="InterPro" id="IPR052575">
    <property type="entry name" value="SSU_processome_comp_20"/>
</dbReference>
<evidence type="ECO:0000259" key="2">
    <source>
        <dbReference type="Pfam" id="PF07539"/>
    </source>
</evidence>
<name>A0ABM1S4J5_LIMPO</name>
<dbReference type="PANTHER" id="PTHR17695:SF11">
    <property type="entry name" value="SMALL SUBUNIT PROCESSOME COMPONENT 20 HOMOLOG"/>
    <property type="match status" value="1"/>
</dbReference>
<feature type="domain" description="U3 small nucleolar RNA-associated protein 20 N-terminal" evidence="2">
    <location>
        <begin position="1004"/>
        <end position="1633"/>
    </location>
</feature>
<protein>
    <submittedName>
        <fullName evidence="6">Small subunit processome component 20 homolog</fullName>
    </submittedName>
</protein>
<evidence type="ECO:0000259" key="4">
    <source>
        <dbReference type="Pfam" id="PF23099"/>
    </source>
</evidence>
<dbReference type="Pfam" id="PF20416">
    <property type="entry name" value="UTP20"/>
    <property type="match status" value="1"/>
</dbReference>
<dbReference type="Gene3D" id="1.25.10.10">
    <property type="entry name" value="Leucine-rich Repeat Variant"/>
    <property type="match status" value="3"/>
</dbReference>
<dbReference type="InterPro" id="IPR057525">
    <property type="entry name" value="UTP20_C"/>
</dbReference>
<dbReference type="Proteomes" id="UP000694941">
    <property type="component" value="Unplaced"/>
</dbReference>
<feature type="region of interest" description="Disordered" evidence="1">
    <location>
        <begin position="2793"/>
        <end position="2822"/>
    </location>
</feature>
<organism evidence="5 6">
    <name type="scientific">Limulus polyphemus</name>
    <name type="common">Atlantic horseshoe crab</name>
    <dbReference type="NCBI Taxonomy" id="6850"/>
    <lineage>
        <taxon>Eukaryota</taxon>
        <taxon>Metazoa</taxon>
        <taxon>Ecdysozoa</taxon>
        <taxon>Arthropoda</taxon>
        <taxon>Chelicerata</taxon>
        <taxon>Merostomata</taxon>
        <taxon>Xiphosura</taxon>
        <taxon>Limulidae</taxon>
        <taxon>Limulus</taxon>
    </lineage>
</organism>
<accession>A0ABM1S4J5</accession>
<reference evidence="6" key="1">
    <citation type="submission" date="2025-08" db="UniProtKB">
        <authorList>
            <consortium name="RefSeq"/>
        </authorList>
    </citation>
    <scope>IDENTIFICATION</scope>
    <source>
        <tissue evidence="6">Muscle</tissue>
    </source>
</reference>
<dbReference type="InterPro" id="IPR046523">
    <property type="entry name" value="UTP20_dom"/>
</dbReference>
<dbReference type="PANTHER" id="PTHR17695">
    <property type="entry name" value="SMALL SUBUNIT PROCESSOME COMPONENT 20 HOMOLOG"/>
    <property type="match status" value="1"/>
</dbReference>
<evidence type="ECO:0000313" key="6">
    <source>
        <dbReference type="RefSeq" id="XP_022238550.1"/>
    </source>
</evidence>
<evidence type="ECO:0000313" key="5">
    <source>
        <dbReference type="Proteomes" id="UP000694941"/>
    </source>
</evidence>
<gene>
    <name evidence="6" type="primary">LOC106457035</name>
</gene>
<evidence type="ECO:0000256" key="1">
    <source>
        <dbReference type="SAM" id="MobiDB-lite"/>
    </source>
</evidence>
<dbReference type="InterPro" id="IPR016024">
    <property type="entry name" value="ARM-type_fold"/>
</dbReference>
<dbReference type="InterPro" id="IPR011430">
    <property type="entry name" value="UTP20_N"/>
</dbReference>
<keyword evidence="5" id="KW-1185">Reference proteome</keyword>
<dbReference type="InterPro" id="IPR011989">
    <property type="entry name" value="ARM-like"/>
</dbReference>
<feature type="compositionally biased region" description="Basic residues" evidence="1">
    <location>
        <begin position="2795"/>
        <end position="2822"/>
    </location>
</feature>
<feature type="region of interest" description="Disordered" evidence="1">
    <location>
        <begin position="2638"/>
        <end position="2658"/>
    </location>
</feature>
<dbReference type="RefSeq" id="XP_022238550.1">
    <property type="nucleotide sequence ID" value="XM_022382842.1"/>
</dbReference>
<feature type="domain" description="U3 small nucleolar RNA-associated protein 20" evidence="3">
    <location>
        <begin position="1886"/>
        <end position="2101"/>
    </location>
</feature>
<dbReference type="Pfam" id="PF23099">
    <property type="entry name" value="UTP20_C"/>
    <property type="match status" value="1"/>
</dbReference>
<dbReference type="GeneID" id="106457035"/>
<dbReference type="SUPFAM" id="SSF48371">
    <property type="entry name" value="ARM repeat"/>
    <property type="match status" value="3"/>
</dbReference>
<feature type="domain" description="U3 small nucleolar RNA-associated protein 20 C-terminal" evidence="4">
    <location>
        <begin position="2452"/>
        <end position="2814"/>
    </location>
</feature>
<feature type="region of interest" description="Disordered" evidence="1">
    <location>
        <begin position="1805"/>
        <end position="1834"/>
    </location>
</feature>
<sequence length="2833" mass="326023">MKTKPVSHKSENTFRFQTFSERIAAVNIDVIHRIGQSSQVPEERETFLLEAVEKWSDLNCTEEFDKLSKKIGRDIQLLPQVLHRKDELVEILQESLQKVDNLALDATLEFVVALARDIQKDFYPYFPKIFTSVCSHLETKDTDMLERLFSCLAYLFKFLWRYMVKDIENVYSLYVPLLGAEHKEHVRNFGAESFAFLLRKVPDKEELLKFIFQKLEDNPTQAQGVGQLLFEMIKGVKKQFHSCTAKVFPLFLKCLGQELSEQFRSLKLPWEHVETALTQTVISMAKHATREFSNIIWIVFCDTLNHLEAKLNILNEQTDRQHVADHLERVLRLLMIWIKHKDGQLVSCLEQLVQTMVGLTECEKLPSGSQKLICHVVSNLLLSDQVDLSVYQTKCLVSAIYKSKFERSVLLDCTRTLFDYKMFEKDILPNCILFCQHAIEENSEEVLAVLTELVLHKRPLFITAEDFSKWSKFSLDFQKSSVNEDRTAGPELPNVPDAILNAIKVDEEGLDKNLQVLWSALVCLPHLRFLDTEAPQHVRAVLLHLFHMLVEPKSQGITVLEKIMFVFSQAICTYSLLQSDETLHGFLSVENMTKLIRLYPTSVIILQAFDFYLTHPFQKVKDIDISILENIFPLMQQNLLSPFHLVRLLTLRILSSFNLPLPSLEDKNLKQTSVFRICLEVEKVPLTVQDYREKLKHLQKLEYRLIQKNLPIGPFERVPVYFLLGSLYNNFKLLWQPIQKLLESHAYGLGKSFWDVYSAQLQKAIDDQGTSSAIQNSFQLNEAWKSGGDSSHSMGKLFLENLCILCLPQERPDFSNYRLLLWQAIRMFPDSAEPRNKELVSLFLYFIREEFSNYDTTLVKTQDISQKEIKNSISCFKQQRKKQKKRVHNKKTCGKRARSVERKKMVKKKVRITEVDDESGVEMDTEPPLSLEGEECVTEYEKAQKEMGNDSDEEIANDMLTPTSKMANSLPDVKEFYDTNNEEESGNNDYNIIEEAKKGKSIIKLLRAHLGVFAKFQNPRAISRSEELHQLYLELLCYRDAEVQKLAFDCVMTYNHKYLTPYKENFYSLLDEKTFKTEATLFSIDSEHGSVQAEHREELLPVLMRILYGKMLYKTGGNTGGKSNAHIRRGIVLRFLAGCNESELKMFLMLAFSPFKHVFDKNPLEIVKNMKRELDLSAVVPVRRQLSIMNTLGTMLKHFGCLAANLLPQLFRVLLSVATQAVTLLERREEICPRFINMLKNLRTMAFIKIIQFFTVYDTYPFSCEEIDAVFESVVWPVLPRLKYEGLNYPPPILRLFSAWSEDPRYFALFSKHHPENKDLTPLSHVMSLYIANKAQPVVVGLITKMLSNLLTLVEDAAESEHRLTTLVVNNLLPISETLEQHSPENEPLNYGTILLLPYVPLILQRLRLIVTRTVKNSKRFIRPEELTILSRISEHVRENKQSEELVDLLIPFVTKSSLRKQDAAEVGVLTTLKNLVFNVDSPSRFIRPMASLFSTLSLRLSRITLCSVFGTIAEKENKLFVLAEVVSKLNSWNPKYAEEPDYNTRLDGYKLAQDVLEKMDSIDIDFVLVVIYNCAYFIRNSDDLSIRDSASYTLQRMAPKFALRMEIDKVAFRVCIAEALLGEVKKGLKAKSEVVRHEYFQVLAALLRHCNNHQRLKDLSLLCDSDIDIDFWENIRHIQLHRRSRALTRFARNLTSGILTMNSLTLMSFMMPIATSFLFDASYSKHSHIVDAAVEAIGSICLFLPWHRYENVLRYYLGLLPKNLEYHKVVVKVIVAILNAFHFDLSHSRGLDAELKIEIKEDKNQNAETADDDSHTAIPPTQETDSGNKESNQVTEFQKELMDEEMATKIHHSIARSLLPQLHRCLTQKTRSDEEHKLAGRSYPEDEEILRVPIAIAMVKLLQALPHGMLEQNLPGLFLKTCNLLKSRSESIRETTRETLIKIMQSLGPHYFWFLLREMRGVMKKGYQIHVLTYTVNAVLTNLIPHLKTGNLDSCLSTLTGICNGELFGDVAEEKEVAKITGKLKEARSSKTYNMYQIMGQFVSEKFIPNLVLPLKEMLDTTNSHKIIRKCQECLRHIVLGLADNKDVSVRALLIYSHGLTQVVFTNVENSSRAPHHSTEPKTQRPDIYSIPAEPPRGGLPVKLSKKTNAHVLVEFGLQLLHVCLKRDKVLPSVQEHMEMLDPFVTVLVECLGSQFVKLISTTLRCLTWILKYPLPSLNTHVPKICKLGFVLLNKYAGPGMGQGENFEMVVTCFKMLTVLVRDVEYYVIEEQQLKVLLSYIEQDIHDHTRQATAFTLLKAILYRQLKTPELEDIMKKVSEMAVISEREHIRAQSRQAFLQYLLDYPLGKKLERHLANCIAQLDYGQESGRTSALEMLNLICNSFPVGVLKSHAGLFFIPLAARLVNDSSSKCRQMAAMIIRNMLTKIDDNEKKNLFSIVIAWIKNRKMAHRRLAAQLCGIFAEVEGQNFKHYLKDILPIIQLQLDPGRYQNITSEEKERGADHLLYHLMIGLSKVLTTCKVVREEVYREDFNLIWEHLQQHILHPHSWVRLGAAQLFGHLFAAYPVEEVVKSASTPDPKANEFLLQDTRQKIRDLAADFCSQFQSIHLTETLAEQVVRNLVYLAKVLRHLSHDSIQNGHHSSIKQKDDEEQDEDSIENEKVVHKSVIVSLRWLIRRVTREAKMEVANNPTITLKRSCVFKWLAAISVDMTQEELTRWLPLMLPSLCRELSDNSLQTVPELKTLAQEVVELMRGVVGVEIFTREYAQVQSFIVQKRTKRKREKTLEAVVNPERSARKKMKKQVKKKDAKKLKMAKQKGKKIKKAKLSEMAMIS</sequence>